<dbReference type="RefSeq" id="WP_188760771.1">
    <property type="nucleotide sequence ID" value="NZ_BMJB01000005.1"/>
</dbReference>
<evidence type="ECO:0000256" key="2">
    <source>
        <dbReference type="SAM" id="SignalP"/>
    </source>
</evidence>
<evidence type="ECO:0000313" key="4">
    <source>
        <dbReference type="Proteomes" id="UP000648801"/>
    </source>
</evidence>
<dbReference type="Pfam" id="PF04956">
    <property type="entry name" value="TrbC"/>
    <property type="match status" value="1"/>
</dbReference>
<dbReference type="InterPro" id="IPR007039">
    <property type="entry name" value="TrbC/VirB2"/>
</dbReference>
<dbReference type="Proteomes" id="UP000648801">
    <property type="component" value="Unassembled WGS sequence"/>
</dbReference>
<reference evidence="3" key="1">
    <citation type="journal article" date="2014" name="Int. J. Syst. Evol. Microbiol.">
        <title>Complete genome sequence of Corynebacterium casei LMG S-19264T (=DSM 44701T), isolated from a smear-ripened cheese.</title>
        <authorList>
            <consortium name="US DOE Joint Genome Institute (JGI-PGF)"/>
            <person name="Walter F."/>
            <person name="Albersmeier A."/>
            <person name="Kalinowski J."/>
            <person name="Ruckert C."/>
        </authorList>
    </citation>
    <scope>NUCLEOTIDE SEQUENCE</scope>
    <source>
        <strain evidence="3">CGMCC 1.15447</strain>
    </source>
</reference>
<keyword evidence="2" id="KW-0732">Signal</keyword>
<keyword evidence="1" id="KW-0472">Membrane</keyword>
<feature type="chain" id="PRO_5037064923" description="Conjugal transfer protein TrbC" evidence="2">
    <location>
        <begin position="36"/>
        <end position="108"/>
    </location>
</feature>
<feature type="transmembrane region" description="Helical" evidence="1">
    <location>
        <begin position="59"/>
        <end position="78"/>
    </location>
</feature>
<dbReference type="EMBL" id="BMJB01000005">
    <property type="protein sequence ID" value="GGA80158.1"/>
    <property type="molecule type" value="Genomic_DNA"/>
</dbReference>
<proteinExistence type="predicted"/>
<keyword evidence="1" id="KW-1133">Transmembrane helix</keyword>
<sequence length="108" mass="11647">MPIFLRTKMRRLRRLPFRRLAISSLMFLLALPAHAQAVAGGDPWDNAVNVLKNAFTGPIATGLSLVAIVVGGLMFAYGEGQSKRMLAGIIFGVGMAIGAVNFMAWLFP</sequence>
<name>A0A916S268_9BACT</name>
<comment type="caution">
    <text evidence="3">The sequence shown here is derived from an EMBL/GenBank/DDBJ whole genome shotgun (WGS) entry which is preliminary data.</text>
</comment>
<evidence type="ECO:0000256" key="1">
    <source>
        <dbReference type="SAM" id="Phobius"/>
    </source>
</evidence>
<evidence type="ECO:0008006" key="5">
    <source>
        <dbReference type="Google" id="ProtNLM"/>
    </source>
</evidence>
<accession>A0A916S268</accession>
<dbReference type="AlphaFoldDB" id="A0A916S268"/>
<gene>
    <name evidence="3" type="ORF">GCM10011507_34260</name>
</gene>
<keyword evidence="4" id="KW-1185">Reference proteome</keyword>
<feature type="transmembrane region" description="Helical" evidence="1">
    <location>
        <begin position="85"/>
        <end position="107"/>
    </location>
</feature>
<feature type="signal peptide" evidence="2">
    <location>
        <begin position="1"/>
        <end position="35"/>
    </location>
</feature>
<protein>
    <recommendedName>
        <fullName evidence="5">Conjugal transfer protein TrbC</fullName>
    </recommendedName>
</protein>
<reference evidence="3" key="2">
    <citation type="submission" date="2020-09" db="EMBL/GenBank/DDBJ databases">
        <authorList>
            <person name="Sun Q."/>
            <person name="Zhou Y."/>
        </authorList>
    </citation>
    <scope>NUCLEOTIDE SEQUENCE</scope>
    <source>
        <strain evidence="3">CGMCC 1.15447</strain>
    </source>
</reference>
<keyword evidence="1" id="KW-0812">Transmembrane</keyword>
<organism evidence="3 4">
    <name type="scientific">Edaphobacter acidisoli</name>
    <dbReference type="NCBI Taxonomy" id="2040573"/>
    <lineage>
        <taxon>Bacteria</taxon>
        <taxon>Pseudomonadati</taxon>
        <taxon>Acidobacteriota</taxon>
        <taxon>Terriglobia</taxon>
        <taxon>Terriglobales</taxon>
        <taxon>Acidobacteriaceae</taxon>
        <taxon>Edaphobacter</taxon>
    </lineage>
</organism>
<evidence type="ECO:0000313" key="3">
    <source>
        <dbReference type="EMBL" id="GGA80158.1"/>
    </source>
</evidence>